<keyword evidence="7" id="KW-1005">Bacterial flagellum biogenesis</keyword>
<dbReference type="Gene3D" id="1.20.120.1380">
    <property type="entry name" value="Flagellar FlhF biosynthesis protein, N domain"/>
    <property type="match status" value="1"/>
</dbReference>
<evidence type="ECO:0000256" key="7">
    <source>
        <dbReference type="ARBA" id="ARBA00022795"/>
    </source>
</evidence>
<evidence type="ECO:0000256" key="3">
    <source>
        <dbReference type="ARBA" id="ARBA00014919"/>
    </source>
</evidence>
<evidence type="ECO:0000256" key="6">
    <source>
        <dbReference type="ARBA" id="ARBA00022741"/>
    </source>
</evidence>
<evidence type="ECO:0000256" key="8">
    <source>
        <dbReference type="ARBA" id="ARBA00022927"/>
    </source>
</evidence>
<dbReference type="Gene3D" id="3.40.50.300">
    <property type="entry name" value="P-loop containing nucleotide triphosphate hydrolases"/>
    <property type="match status" value="1"/>
</dbReference>
<feature type="region of interest" description="Disordered" evidence="14">
    <location>
        <begin position="93"/>
        <end position="114"/>
    </location>
</feature>
<dbReference type="InterPro" id="IPR047040">
    <property type="entry name" value="FlhF__GTPase_dom"/>
</dbReference>
<evidence type="ECO:0000256" key="2">
    <source>
        <dbReference type="ARBA" id="ARBA00008531"/>
    </source>
</evidence>
<evidence type="ECO:0000256" key="10">
    <source>
        <dbReference type="ARBA" id="ARBA00023136"/>
    </source>
</evidence>
<comment type="function">
    <text evidence="12">Necessary for flagellar biosynthesis. May be involved in translocation of the flagellum.</text>
</comment>
<dbReference type="SUPFAM" id="SSF52540">
    <property type="entry name" value="P-loop containing nucleoside triphosphate hydrolases"/>
    <property type="match status" value="1"/>
</dbReference>
<dbReference type="InterPro" id="IPR003593">
    <property type="entry name" value="AAA+_ATPase"/>
</dbReference>
<dbReference type="PANTHER" id="PTHR43134:SF3">
    <property type="entry name" value="FLAGELLAR BIOSYNTHESIS PROTEIN FLHF"/>
    <property type="match status" value="1"/>
</dbReference>
<sequence>MKVKKYTAPTMPEAMKQIRAELGNDAVILNSKIVTTGGFLGLFKKENIEVIAAIDEVVQAERKMQFEQPKVKVKPIVKPMPTMENREVVPLTSRNVAPSIPNPLPKQQTNEGNKKPDVDMLAEIAGLKKMLQTITEQQTDLPLPEPIQNCVQRLLDQEVPKDIRDELLTSLLQKWYSNGSGANEREVKKWLRQELYDRLSTLSFGRITFTKKYINLVGPTGVGKTTTLAKIAAECALKYKKRVALITTDTYRIAAIDQLKTYAKILNVPLEVCYSLEDYKQACEAFKDYDIILIDTAGRNFRNQQYVEDLKKVVDFEHDMETFLVLALTAKQKDMMDIYEQFSLIKINKFIFTKADETSTYGAMLHLMKTSHIGVAYITNGQNVPDDMISANREQVTNLILGVE</sequence>
<dbReference type="PANTHER" id="PTHR43134">
    <property type="entry name" value="SIGNAL RECOGNITION PARTICLE RECEPTOR SUBUNIT ALPHA"/>
    <property type="match status" value="1"/>
</dbReference>
<evidence type="ECO:0000256" key="1">
    <source>
        <dbReference type="ARBA" id="ARBA00004413"/>
    </source>
</evidence>
<keyword evidence="18" id="KW-1185">Reference proteome</keyword>
<keyword evidence="6" id="KW-0547">Nucleotide-binding</keyword>
<evidence type="ECO:0000256" key="12">
    <source>
        <dbReference type="ARBA" id="ARBA00025337"/>
    </source>
</evidence>
<gene>
    <name evidence="17" type="primary">flhF</name>
    <name evidence="17" type="ORF">ACFFHF_05315</name>
</gene>
<dbReference type="RefSeq" id="WP_377057682.1">
    <property type="nucleotide sequence ID" value="NZ_JBHLUU010000016.1"/>
</dbReference>
<comment type="subcellular location">
    <subcellularLocation>
        <location evidence="1">Cell membrane</location>
        <topology evidence="1">Peripheral membrane protein</topology>
        <orientation evidence="1">Cytoplasmic side</orientation>
    </subcellularLocation>
</comment>
<dbReference type="Proteomes" id="UP001589738">
    <property type="component" value="Unassembled WGS sequence"/>
</dbReference>
<evidence type="ECO:0000313" key="18">
    <source>
        <dbReference type="Proteomes" id="UP001589738"/>
    </source>
</evidence>
<dbReference type="InterPro" id="IPR027417">
    <property type="entry name" value="P-loop_NTPase"/>
</dbReference>
<evidence type="ECO:0000313" key="17">
    <source>
        <dbReference type="EMBL" id="MFC0474715.1"/>
    </source>
</evidence>
<evidence type="ECO:0000259" key="16">
    <source>
        <dbReference type="SMART" id="SM00962"/>
    </source>
</evidence>
<keyword evidence="17" id="KW-0966">Cell projection</keyword>
<evidence type="ECO:0000256" key="13">
    <source>
        <dbReference type="NCBIfam" id="TIGR03499"/>
    </source>
</evidence>
<protein>
    <recommendedName>
        <fullName evidence="3 13">Flagellar biosynthesis protein FlhF</fullName>
    </recommendedName>
</protein>
<feature type="domain" description="AAA+ ATPase" evidence="15">
    <location>
        <begin position="210"/>
        <end position="401"/>
    </location>
</feature>
<dbReference type="SMART" id="SM00962">
    <property type="entry name" value="SRP54"/>
    <property type="match status" value="1"/>
</dbReference>
<dbReference type="EMBL" id="JBHLUU010000016">
    <property type="protein sequence ID" value="MFC0474715.1"/>
    <property type="molecule type" value="Genomic_DNA"/>
</dbReference>
<keyword evidence="4" id="KW-0813">Transport</keyword>
<accession>A0ABV6KP79</accession>
<keyword evidence="5" id="KW-1003">Cell membrane</keyword>
<dbReference type="InterPro" id="IPR000897">
    <property type="entry name" value="SRP54_GTPase_dom"/>
</dbReference>
<dbReference type="Pfam" id="PF00448">
    <property type="entry name" value="SRP54"/>
    <property type="match status" value="1"/>
</dbReference>
<keyword evidence="17" id="KW-0282">Flagellum</keyword>
<keyword evidence="9" id="KW-0342">GTP-binding</keyword>
<dbReference type="InterPro" id="IPR020006">
    <property type="entry name" value="FlhF"/>
</dbReference>
<keyword evidence="8" id="KW-0653">Protein transport</keyword>
<evidence type="ECO:0000256" key="5">
    <source>
        <dbReference type="ARBA" id="ARBA00022475"/>
    </source>
</evidence>
<name>A0ABV6KP79_9BACI</name>
<evidence type="ECO:0000256" key="14">
    <source>
        <dbReference type="SAM" id="MobiDB-lite"/>
    </source>
</evidence>
<dbReference type="SMART" id="SM00382">
    <property type="entry name" value="AAA"/>
    <property type="match status" value="1"/>
</dbReference>
<reference evidence="17 18" key="1">
    <citation type="submission" date="2024-09" db="EMBL/GenBank/DDBJ databases">
        <authorList>
            <person name="Sun Q."/>
            <person name="Mori K."/>
        </authorList>
    </citation>
    <scope>NUCLEOTIDE SEQUENCE [LARGE SCALE GENOMIC DNA]</scope>
    <source>
        <strain evidence="17 18">CGMCC 1.9126</strain>
    </source>
</reference>
<comment type="caution">
    <text evidence="17">The sequence shown here is derived from an EMBL/GenBank/DDBJ whole genome shotgun (WGS) entry which is preliminary data.</text>
</comment>
<keyword evidence="10" id="KW-0472">Membrane</keyword>
<evidence type="ECO:0000259" key="15">
    <source>
        <dbReference type="SMART" id="SM00382"/>
    </source>
</evidence>
<dbReference type="CDD" id="cd17873">
    <property type="entry name" value="FlhF"/>
    <property type="match status" value="1"/>
</dbReference>
<organism evidence="17 18">
    <name type="scientific">Robertmurraya beringensis</name>
    <dbReference type="NCBI Taxonomy" id="641660"/>
    <lineage>
        <taxon>Bacteria</taxon>
        <taxon>Bacillati</taxon>
        <taxon>Bacillota</taxon>
        <taxon>Bacilli</taxon>
        <taxon>Bacillales</taxon>
        <taxon>Bacillaceae</taxon>
        <taxon>Robertmurraya</taxon>
    </lineage>
</organism>
<feature type="domain" description="SRP54-type proteins GTP-binding" evidence="16">
    <location>
        <begin position="211"/>
        <end position="402"/>
    </location>
</feature>
<evidence type="ECO:0000256" key="4">
    <source>
        <dbReference type="ARBA" id="ARBA00022448"/>
    </source>
</evidence>
<evidence type="ECO:0000256" key="9">
    <source>
        <dbReference type="ARBA" id="ARBA00023134"/>
    </source>
</evidence>
<comment type="similarity">
    <text evidence="2">Belongs to the GTP-binding SRP family.</text>
</comment>
<evidence type="ECO:0000256" key="11">
    <source>
        <dbReference type="ARBA" id="ARBA00023225"/>
    </source>
</evidence>
<dbReference type="NCBIfam" id="TIGR03499">
    <property type="entry name" value="FlhF"/>
    <property type="match status" value="1"/>
</dbReference>
<keyword evidence="17" id="KW-0969">Cilium</keyword>
<proteinExistence type="inferred from homology"/>
<keyword evidence="11" id="KW-1006">Bacterial flagellum protein export</keyword>